<organism evidence="2 3">
    <name type="scientific">Mucilaginibacter sabulilitoris</name>
    <dbReference type="NCBI Taxonomy" id="1173583"/>
    <lineage>
        <taxon>Bacteria</taxon>
        <taxon>Pseudomonadati</taxon>
        <taxon>Bacteroidota</taxon>
        <taxon>Sphingobacteriia</taxon>
        <taxon>Sphingobacteriales</taxon>
        <taxon>Sphingobacteriaceae</taxon>
        <taxon>Mucilaginibacter</taxon>
    </lineage>
</organism>
<dbReference type="PANTHER" id="PTHR35446">
    <property type="entry name" value="SI:CH211-175M2.5"/>
    <property type="match status" value="1"/>
</dbReference>
<dbReference type="InterPro" id="IPR010195">
    <property type="entry name" value="Uncharacterised_peroxidase-rel"/>
</dbReference>
<keyword evidence="3" id="KW-1185">Reference proteome</keyword>
<accession>A0ABZ0TUZ4</accession>
<proteinExistence type="predicted"/>
<dbReference type="NCBIfam" id="TIGR00778">
    <property type="entry name" value="ahpD_dom"/>
    <property type="match status" value="1"/>
</dbReference>
<evidence type="ECO:0000313" key="2">
    <source>
        <dbReference type="EMBL" id="WPU96929.1"/>
    </source>
</evidence>
<dbReference type="EMBL" id="CP139558">
    <property type="protein sequence ID" value="WPU96929.1"/>
    <property type="molecule type" value="Genomic_DNA"/>
</dbReference>
<evidence type="ECO:0000259" key="1">
    <source>
        <dbReference type="Pfam" id="PF02627"/>
    </source>
</evidence>
<dbReference type="Gene3D" id="1.20.1290.10">
    <property type="entry name" value="AhpD-like"/>
    <property type="match status" value="1"/>
</dbReference>
<dbReference type="SUPFAM" id="SSF69118">
    <property type="entry name" value="AhpD-like"/>
    <property type="match status" value="1"/>
</dbReference>
<sequence length="191" mass="20360">METTSSRIKILDNSNLPAQSVEILNSVDKQLGFVPNVLRLLAASPSVLKSFLGLQAGLSGTLDLNTRNAIALAVSESNSCHYCVSAHAHFAAKGANCSQDEISRNRVGESIDPKRAAAAAFGVSVIKRRGNVSNADLEKIREAGYSDVEILEIIALAVQFSFTNFMNNVAQTEIDFPKVDAPAGITEQLVA</sequence>
<dbReference type="InterPro" id="IPR003779">
    <property type="entry name" value="CMD-like"/>
</dbReference>
<dbReference type="Proteomes" id="UP001324380">
    <property type="component" value="Chromosome"/>
</dbReference>
<dbReference type="Pfam" id="PF02627">
    <property type="entry name" value="CMD"/>
    <property type="match status" value="1"/>
</dbReference>
<dbReference type="GO" id="GO:0004601">
    <property type="term" value="F:peroxidase activity"/>
    <property type="evidence" value="ECO:0007669"/>
    <property type="project" value="UniProtKB-KW"/>
</dbReference>
<dbReference type="NCBIfam" id="TIGR01926">
    <property type="entry name" value="peroxid_rel"/>
    <property type="match status" value="1"/>
</dbReference>
<reference evidence="2 3" key="1">
    <citation type="submission" date="2023-11" db="EMBL/GenBank/DDBJ databases">
        <title>Analysis of the Genomes of Mucilaginibacter gossypii cycad 4 and M. sabulilitoris SNA2: microbes with the potential for plant growth promotion.</title>
        <authorList>
            <person name="Hirsch A.M."/>
            <person name="Humm E."/>
            <person name="Rubbi M."/>
            <person name="Del Vecchio G."/>
            <person name="Ha S.M."/>
            <person name="Pellegrini M."/>
            <person name="Gunsalus R.P."/>
        </authorList>
    </citation>
    <scope>NUCLEOTIDE SEQUENCE [LARGE SCALE GENOMIC DNA]</scope>
    <source>
        <strain evidence="2 3">SNA2</strain>
    </source>
</reference>
<protein>
    <submittedName>
        <fullName evidence="2">Peroxidase-related enzyme</fullName>
    </submittedName>
</protein>
<dbReference type="PANTHER" id="PTHR35446:SF3">
    <property type="entry name" value="CMD DOMAIN-CONTAINING PROTEIN"/>
    <property type="match status" value="1"/>
</dbReference>
<gene>
    <name evidence="2" type="ORF">SNE25_15515</name>
</gene>
<dbReference type="RefSeq" id="WP_321566015.1">
    <property type="nucleotide sequence ID" value="NZ_CP139558.1"/>
</dbReference>
<feature type="domain" description="Carboxymuconolactone decarboxylase-like" evidence="1">
    <location>
        <begin position="47"/>
        <end position="103"/>
    </location>
</feature>
<keyword evidence="2" id="KW-0560">Oxidoreductase</keyword>
<name>A0ABZ0TUZ4_9SPHI</name>
<dbReference type="InterPro" id="IPR004675">
    <property type="entry name" value="AhpD_core"/>
</dbReference>
<dbReference type="InterPro" id="IPR029032">
    <property type="entry name" value="AhpD-like"/>
</dbReference>
<evidence type="ECO:0000313" key="3">
    <source>
        <dbReference type="Proteomes" id="UP001324380"/>
    </source>
</evidence>
<keyword evidence="2" id="KW-0575">Peroxidase</keyword>